<dbReference type="RefSeq" id="WP_404612870.1">
    <property type="nucleotide sequence ID" value="NZ_JADIKK010000008.1"/>
</dbReference>
<proteinExistence type="predicted"/>
<evidence type="ECO:0000313" key="3">
    <source>
        <dbReference type="EMBL" id="MFK2876886.1"/>
    </source>
</evidence>
<feature type="domain" description="Dit-like phage tail protein N-terminal" evidence="2">
    <location>
        <begin position="45"/>
        <end position="154"/>
    </location>
</feature>
<protein>
    <recommendedName>
        <fullName evidence="2">Dit-like phage tail protein N-terminal domain-containing protein</fullName>
    </recommendedName>
</protein>
<feature type="region of interest" description="Disordered" evidence="1">
    <location>
        <begin position="156"/>
        <end position="180"/>
    </location>
</feature>
<reference evidence="3 4" key="1">
    <citation type="submission" date="2020-10" db="EMBL/GenBank/DDBJ databases">
        <title>Phylogeny of dyella-like bacteria.</title>
        <authorList>
            <person name="Fu J."/>
        </authorList>
    </citation>
    <scope>NUCLEOTIDE SEQUENCE [LARGE SCALE GENOMIC DNA]</scope>
    <source>
        <strain evidence="3 4">KACC 19113</strain>
    </source>
</reference>
<evidence type="ECO:0000256" key="1">
    <source>
        <dbReference type="SAM" id="MobiDB-lite"/>
    </source>
</evidence>
<dbReference type="Proteomes" id="UP001620339">
    <property type="component" value="Unassembled WGS sequence"/>
</dbReference>
<comment type="caution">
    <text evidence="3">The sequence shown here is derived from an EMBL/GenBank/DDBJ whole genome shotgun (WGS) entry which is preliminary data.</text>
</comment>
<dbReference type="EMBL" id="JADIKK010000008">
    <property type="protein sequence ID" value="MFK2876886.1"/>
    <property type="molecule type" value="Genomic_DNA"/>
</dbReference>
<organism evidence="3 4">
    <name type="scientific">Rhodanobacter hydrolyticus</name>
    <dbReference type="NCBI Taxonomy" id="2250595"/>
    <lineage>
        <taxon>Bacteria</taxon>
        <taxon>Pseudomonadati</taxon>
        <taxon>Pseudomonadota</taxon>
        <taxon>Gammaproteobacteria</taxon>
        <taxon>Lysobacterales</taxon>
        <taxon>Rhodanobacteraceae</taxon>
        <taxon>Rhodanobacter</taxon>
    </lineage>
</organism>
<sequence length="207" mass="21976">MPSQVSAILLAGSSIADGISLITGAWATQWAIYATGTSNPAILPDSFAAIDFNGDSRVCDYPVEQGGFESYNKVMVPEELRIRLVCGGKNMGRDDFLATLRIMRYSTNLYDIATPDDFLPNMSLTRYDYVRSAQNGVTMLTVDAVFNEIMEAASPTYSSNTGTTPVINSDSPSAASPTQVGSVSVSFPNAPYSGSGQSLVQNGVGVQ</sequence>
<name>A0ABW8J6Y0_9GAMM</name>
<evidence type="ECO:0000259" key="2">
    <source>
        <dbReference type="Pfam" id="PF21821"/>
    </source>
</evidence>
<keyword evidence="4" id="KW-1185">Reference proteome</keyword>
<dbReference type="Pfam" id="PF21821">
    <property type="entry name" value="Dit_like"/>
    <property type="match status" value="1"/>
</dbReference>
<accession>A0ABW8J6Y0</accession>
<gene>
    <name evidence="3" type="ORF">ISP25_07390</name>
</gene>
<evidence type="ECO:0000313" key="4">
    <source>
        <dbReference type="Proteomes" id="UP001620339"/>
    </source>
</evidence>
<dbReference type="InterPro" id="IPR048494">
    <property type="entry name" value="Dit-like_N"/>
</dbReference>